<sequence length="287" mass="31816">MDHVGRHEVAWATPATAALYKHRLGPRMRVRETPYGEPWTMGPVRLTALPAGHCLGSALLLAELDDQRLLYTGDFRLRPSLTAEPATLPQADTLVIESTFGHPRFQFPDRGDVETQLLELIQATVKEGRTPVIHAYALGKAQEVAALLVRHGRPVQQHPVIYATSRVYEACGVKLGVKPYAGRPEEGHVVMTLPRGQRGWRLGGLGETVSIALTGWAIDARTRTRLGVDHALPFSDHADFNELLETVERVAPRRIYVTHGPRGFVDQLLARGHDARPLAPEPQKRLF</sequence>
<dbReference type="Pfam" id="PF07521">
    <property type="entry name" value="RMMBL"/>
    <property type="match status" value="1"/>
</dbReference>
<evidence type="ECO:0000313" key="2">
    <source>
        <dbReference type="EMBL" id="QDU91408.1"/>
    </source>
</evidence>
<evidence type="ECO:0000259" key="1">
    <source>
        <dbReference type="Pfam" id="PF07521"/>
    </source>
</evidence>
<dbReference type="PANTHER" id="PTHR11203">
    <property type="entry name" value="CLEAVAGE AND POLYADENYLATION SPECIFICITY FACTOR FAMILY MEMBER"/>
    <property type="match status" value="1"/>
</dbReference>
<gene>
    <name evidence="2" type="ORF">Pla175_48310</name>
</gene>
<organism evidence="2 3">
    <name type="scientific">Pirellulimonas nuda</name>
    <dbReference type="NCBI Taxonomy" id="2528009"/>
    <lineage>
        <taxon>Bacteria</taxon>
        <taxon>Pseudomonadati</taxon>
        <taxon>Planctomycetota</taxon>
        <taxon>Planctomycetia</taxon>
        <taxon>Pirellulales</taxon>
        <taxon>Lacipirellulaceae</taxon>
        <taxon>Pirellulimonas</taxon>
    </lineage>
</organism>
<protein>
    <submittedName>
        <fullName evidence="2">Ribonuclease</fullName>
        <ecNumber evidence="2">3.1.-.-</ecNumber>
    </submittedName>
</protein>
<dbReference type="AlphaFoldDB" id="A0A518DIW0"/>
<dbReference type="InterPro" id="IPR050698">
    <property type="entry name" value="MBL"/>
</dbReference>
<dbReference type="KEGG" id="pnd:Pla175_48310"/>
<keyword evidence="3" id="KW-1185">Reference proteome</keyword>
<dbReference type="EC" id="3.1.-.-" evidence="2"/>
<reference evidence="2 3" key="1">
    <citation type="submission" date="2019-02" db="EMBL/GenBank/DDBJ databases">
        <title>Deep-cultivation of Planctomycetes and their phenomic and genomic characterization uncovers novel biology.</title>
        <authorList>
            <person name="Wiegand S."/>
            <person name="Jogler M."/>
            <person name="Boedeker C."/>
            <person name="Pinto D."/>
            <person name="Vollmers J."/>
            <person name="Rivas-Marin E."/>
            <person name="Kohn T."/>
            <person name="Peeters S.H."/>
            <person name="Heuer A."/>
            <person name="Rast P."/>
            <person name="Oberbeckmann S."/>
            <person name="Bunk B."/>
            <person name="Jeske O."/>
            <person name="Meyerdierks A."/>
            <person name="Storesund J.E."/>
            <person name="Kallscheuer N."/>
            <person name="Luecker S."/>
            <person name="Lage O.M."/>
            <person name="Pohl T."/>
            <person name="Merkel B.J."/>
            <person name="Hornburger P."/>
            <person name="Mueller R.-W."/>
            <person name="Bruemmer F."/>
            <person name="Labrenz M."/>
            <person name="Spormann A.M."/>
            <person name="Op den Camp H."/>
            <person name="Overmann J."/>
            <person name="Amann R."/>
            <person name="Jetten M.S.M."/>
            <person name="Mascher T."/>
            <person name="Medema M.H."/>
            <person name="Devos D.P."/>
            <person name="Kaster A.-K."/>
            <person name="Ovreas L."/>
            <person name="Rohde M."/>
            <person name="Galperin M.Y."/>
            <person name="Jogler C."/>
        </authorList>
    </citation>
    <scope>NUCLEOTIDE SEQUENCE [LARGE SCALE GENOMIC DNA]</scope>
    <source>
        <strain evidence="2 3">Pla175</strain>
    </source>
</reference>
<dbReference type="EMBL" id="CP036291">
    <property type="protein sequence ID" value="QDU91408.1"/>
    <property type="molecule type" value="Genomic_DNA"/>
</dbReference>
<dbReference type="SUPFAM" id="SSF56281">
    <property type="entry name" value="Metallo-hydrolase/oxidoreductase"/>
    <property type="match status" value="1"/>
</dbReference>
<dbReference type="PANTHER" id="PTHR11203:SF37">
    <property type="entry name" value="INTEGRATOR COMPLEX SUBUNIT 11"/>
    <property type="match status" value="1"/>
</dbReference>
<name>A0A518DIW0_9BACT</name>
<dbReference type="GO" id="GO:0016787">
    <property type="term" value="F:hydrolase activity"/>
    <property type="evidence" value="ECO:0007669"/>
    <property type="project" value="UniProtKB-KW"/>
</dbReference>
<dbReference type="InterPro" id="IPR011108">
    <property type="entry name" value="RMMBL"/>
</dbReference>
<keyword evidence="2" id="KW-0378">Hydrolase</keyword>
<dbReference type="GO" id="GO:0004521">
    <property type="term" value="F:RNA endonuclease activity"/>
    <property type="evidence" value="ECO:0007669"/>
    <property type="project" value="TreeGrafter"/>
</dbReference>
<dbReference type="Gene3D" id="3.40.50.12650">
    <property type="match status" value="1"/>
</dbReference>
<dbReference type="Proteomes" id="UP000317429">
    <property type="component" value="Chromosome"/>
</dbReference>
<feature type="domain" description="Zn-dependent metallo-hydrolase RNA specificity" evidence="1">
    <location>
        <begin position="232"/>
        <end position="267"/>
    </location>
</feature>
<accession>A0A518DIW0</accession>
<proteinExistence type="predicted"/>
<dbReference type="Gene3D" id="3.60.15.10">
    <property type="entry name" value="Ribonuclease Z/Hydroxyacylglutathione hydrolase-like"/>
    <property type="match status" value="1"/>
</dbReference>
<dbReference type="InterPro" id="IPR036866">
    <property type="entry name" value="RibonucZ/Hydroxyglut_hydro"/>
</dbReference>
<evidence type="ECO:0000313" key="3">
    <source>
        <dbReference type="Proteomes" id="UP000317429"/>
    </source>
</evidence>